<accession>A0A9N8WLK3</accession>
<dbReference type="AlphaFoldDB" id="A0A9N8WLK3"/>
<comment type="caution">
    <text evidence="1">The sequence shown here is derived from an EMBL/GenBank/DDBJ whole genome shotgun (WGS) entry which is preliminary data.</text>
</comment>
<feature type="non-terminal residue" evidence="1">
    <location>
        <position position="276"/>
    </location>
</feature>
<gene>
    <name evidence="1" type="ORF">PBRASI_LOCUS2030</name>
</gene>
<evidence type="ECO:0000313" key="2">
    <source>
        <dbReference type="Proteomes" id="UP000789739"/>
    </source>
</evidence>
<protein>
    <submittedName>
        <fullName evidence="1">10878_t:CDS:1</fullName>
    </submittedName>
</protein>
<proteinExistence type="predicted"/>
<reference evidence="1" key="1">
    <citation type="submission" date="2021-06" db="EMBL/GenBank/DDBJ databases">
        <authorList>
            <person name="Kallberg Y."/>
            <person name="Tangrot J."/>
            <person name="Rosling A."/>
        </authorList>
    </citation>
    <scope>NUCLEOTIDE SEQUENCE</scope>
    <source>
        <strain evidence="1">BR232B</strain>
    </source>
</reference>
<evidence type="ECO:0000313" key="1">
    <source>
        <dbReference type="EMBL" id="CAG8489603.1"/>
    </source>
</evidence>
<dbReference type="EMBL" id="CAJVPI010000147">
    <property type="protein sequence ID" value="CAG8489603.1"/>
    <property type="molecule type" value="Genomic_DNA"/>
</dbReference>
<organism evidence="1 2">
    <name type="scientific">Paraglomus brasilianum</name>
    <dbReference type="NCBI Taxonomy" id="144538"/>
    <lineage>
        <taxon>Eukaryota</taxon>
        <taxon>Fungi</taxon>
        <taxon>Fungi incertae sedis</taxon>
        <taxon>Mucoromycota</taxon>
        <taxon>Glomeromycotina</taxon>
        <taxon>Glomeromycetes</taxon>
        <taxon>Paraglomerales</taxon>
        <taxon>Paraglomeraceae</taxon>
        <taxon>Paraglomus</taxon>
    </lineage>
</organism>
<name>A0A9N8WLK3_9GLOM</name>
<dbReference type="Proteomes" id="UP000789739">
    <property type="component" value="Unassembled WGS sequence"/>
</dbReference>
<dbReference type="OrthoDB" id="2422973at2759"/>
<keyword evidence="2" id="KW-1185">Reference proteome</keyword>
<sequence length="276" mass="31179">CDSQCKALCAAAQIHSPSKYGKKPESDVNICHHQPDSCTDIPVQFYHKVFANFLELWRNQDDYGITEEKKNILELASSLSTPLKDEEKHAQIFRNWLTYNDLESYIYKTPKIESDGTHFGCYNQQCFLLVNTEVKTDYGTTCRAYHQSTATTTNELVHQNRDKIISQTKTCFPSSLLILEGVNLTICGAVFSDVYCVDKFIIIPFDAASYNDQIASDTACTLQALKICVKELSTYLIVIEDRVQDLGDNIDNICIFTVINQLDGRPTCPYIPPSNV</sequence>